<dbReference type="Proteomes" id="UP000184471">
    <property type="component" value="Unassembled WGS sequence"/>
</dbReference>
<organism evidence="1 2">
    <name type="scientific">Geodermatophilus nigrescens</name>
    <dbReference type="NCBI Taxonomy" id="1070870"/>
    <lineage>
        <taxon>Bacteria</taxon>
        <taxon>Bacillati</taxon>
        <taxon>Actinomycetota</taxon>
        <taxon>Actinomycetes</taxon>
        <taxon>Geodermatophilales</taxon>
        <taxon>Geodermatophilaceae</taxon>
        <taxon>Geodermatophilus</taxon>
    </lineage>
</organism>
<protein>
    <submittedName>
        <fullName evidence="1">Uncharacterized protein</fullName>
    </submittedName>
</protein>
<dbReference type="STRING" id="1070870.SAMN05444351_2081"/>
<dbReference type="EMBL" id="FQVX01000002">
    <property type="protein sequence ID" value="SHG27901.1"/>
    <property type="molecule type" value="Genomic_DNA"/>
</dbReference>
<dbReference type="AlphaFoldDB" id="A0A1M5II11"/>
<keyword evidence="2" id="KW-1185">Reference proteome</keyword>
<accession>A0A1M5II11</accession>
<proteinExistence type="predicted"/>
<sequence length="157" mass="17035">MQDDADRDDGVAPRLAALADRLATDLAGRATVESAELPGVSGTSWTLRPLDPRSTPVEWLLLADEVLLSVGRLGRGGRFELDRTAEDVGFLERVVRAAVEGRVREVSAPARSRVEVTLEDGQVVGETGHAGCLPGLLPLPGWRRWGREVRYAPYRAP</sequence>
<name>A0A1M5II11_9ACTN</name>
<evidence type="ECO:0000313" key="2">
    <source>
        <dbReference type="Proteomes" id="UP000184471"/>
    </source>
</evidence>
<reference evidence="1 2" key="1">
    <citation type="submission" date="2016-11" db="EMBL/GenBank/DDBJ databases">
        <authorList>
            <person name="Jaros S."/>
            <person name="Januszkiewicz K."/>
            <person name="Wedrychowicz H."/>
        </authorList>
    </citation>
    <scope>NUCLEOTIDE SEQUENCE [LARGE SCALE GENOMIC DNA]</scope>
    <source>
        <strain evidence="1 2">DSM 45408</strain>
    </source>
</reference>
<evidence type="ECO:0000313" key="1">
    <source>
        <dbReference type="EMBL" id="SHG27901.1"/>
    </source>
</evidence>
<gene>
    <name evidence="1" type="ORF">SAMN05444351_2081</name>
</gene>